<dbReference type="Proteomes" id="UP000827872">
    <property type="component" value="Linkage Group LG04"/>
</dbReference>
<keyword evidence="2" id="KW-1185">Reference proteome</keyword>
<protein>
    <submittedName>
        <fullName evidence="1">Methylosome subunit pICln</fullName>
    </submittedName>
</protein>
<dbReference type="EMBL" id="CM037617">
    <property type="protein sequence ID" value="KAH8004193.1"/>
    <property type="molecule type" value="Genomic_DNA"/>
</dbReference>
<organism evidence="1 2">
    <name type="scientific">Sphaerodactylus townsendi</name>
    <dbReference type="NCBI Taxonomy" id="933632"/>
    <lineage>
        <taxon>Eukaryota</taxon>
        <taxon>Metazoa</taxon>
        <taxon>Chordata</taxon>
        <taxon>Craniata</taxon>
        <taxon>Vertebrata</taxon>
        <taxon>Euteleostomi</taxon>
        <taxon>Lepidosauria</taxon>
        <taxon>Squamata</taxon>
        <taxon>Bifurcata</taxon>
        <taxon>Gekkota</taxon>
        <taxon>Sphaerodactylidae</taxon>
        <taxon>Sphaerodactylus</taxon>
    </lineage>
</organism>
<reference evidence="1" key="1">
    <citation type="submission" date="2021-08" db="EMBL/GenBank/DDBJ databases">
        <title>The first chromosome-level gecko genome reveals the dynamic sex chromosomes of Neotropical dwarf geckos (Sphaerodactylidae: Sphaerodactylus).</title>
        <authorList>
            <person name="Pinto B.J."/>
            <person name="Keating S.E."/>
            <person name="Gamble T."/>
        </authorList>
    </citation>
    <scope>NUCLEOTIDE SEQUENCE</scope>
    <source>
        <strain evidence="1">TG3544</strain>
    </source>
</reference>
<sequence length="241" mass="26758">MSLLKRIPPPGEGVRLQQSDTEAVLGGRGLGTGSLYIAESRLSWIENSGLGFSLDYPTISLHAISRDLTNYPWEHLYVMVNAKFEEESKESPMGDGEQEEEEEDSDDELEPISEFRFIPSDKSALEAMFSAMCECQALHPDPEDEDSDNNYDGDEYDVEAHERGQGDIPSFCTYEEGLSHLTAEGQATLERLEGMLAQSISTQYHMAGVRTEDSIRDFEDGMEVDSSPAVAGQFEDADVDH</sequence>
<proteinExistence type="predicted"/>
<comment type="caution">
    <text evidence="1">The sequence shown here is derived from an EMBL/GenBank/DDBJ whole genome shotgun (WGS) entry which is preliminary data.</text>
</comment>
<evidence type="ECO:0000313" key="1">
    <source>
        <dbReference type="EMBL" id="KAH8004193.1"/>
    </source>
</evidence>
<accession>A0ACB8FF97</accession>
<name>A0ACB8FF97_9SAUR</name>
<gene>
    <name evidence="1" type="primary">CLNS1A</name>
    <name evidence="1" type="ORF">K3G42_004530</name>
</gene>
<evidence type="ECO:0000313" key="2">
    <source>
        <dbReference type="Proteomes" id="UP000827872"/>
    </source>
</evidence>